<evidence type="ECO:0000313" key="2">
    <source>
        <dbReference type="EMBL" id="MBP3952202.1"/>
    </source>
</evidence>
<dbReference type="RefSeq" id="WP_210597893.1">
    <property type="nucleotide sequence ID" value="NZ_JAGKSQ010000005.1"/>
</dbReference>
<organism evidence="2 3">
    <name type="scientific">Halalkalibacter suaedae</name>
    <dbReference type="NCBI Taxonomy" id="2822140"/>
    <lineage>
        <taxon>Bacteria</taxon>
        <taxon>Bacillati</taxon>
        <taxon>Bacillota</taxon>
        <taxon>Bacilli</taxon>
        <taxon>Bacillales</taxon>
        <taxon>Bacillaceae</taxon>
        <taxon>Halalkalibacter</taxon>
    </lineage>
</organism>
<name>A0A940WX20_9BACI</name>
<dbReference type="Proteomes" id="UP000678228">
    <property type="component" value="Unassembled WGS sequence"/>
</dbReference>
<dbReference type="AlphaFoldDB" id="A0A940WX20"/>
<feature type="signal peptide" evidence="1">
    <location>
        <begin position="1"/>
        <end position="24"/>
    </location>
</feature>
<sequence>MKVLKIVYLSCIVLILVACGRASGETDETVPEGQQSLILSQKESFVSFDWIEEGYTGLFVPANSKLGQATASIIDIYGEPDERGSYEGGDFLTYGKKTFFINPDTGKSVAIALDISEHRLTEQDLKRALGTPDHSELNEMDNFWMYLYNLDDFELMFEAETKEAIIKFVWLREK</sequence>
<evidence type="ECO:0000256" key="1">
    <source>
        <dbReference type="SAM" id="SignalP"/>
    </source>
</evidence>
<accession>A0A940WX20</accession>
<feature type="chain" id="PRO_5036959472" evidence="1">
    <location>
        <begin position="25"/>
        <end position="174"/>
    </location>
</feature>
<gene>
    <name evidence="2" type="ORF">J7W16_13755</name>
</gene>
<evidence type="ECO:0000313" key="3">
    <source>
        <dbReference type="Proteomes" id="UP000678228"/>
    </source>
</evidence>
<keyword evidence="1" id="KW-0732">Signal</keyword>
<dbReference type="EMBL" id="JAGKSQ010000005">
    <property type="protein sequence ID" value="MBP3952202.1"/>
    <property type="molecule type" value="Genomic_DNA"/>
</dbReference>
<keyword evidence="3" id="KW-1185">Reference proteome</keyword>
<protein>
    <submittedName>
        <fullName evidence="2">DUF4309 domain-containing protein</fullName>
    </submittedName>
</protein>
<dbReference type="PROSITE" id="PS51257">
    <property type="entry name" value="PROKAR_LIPOPROTEIN"/>
    <property type="match status" value="1"/>
</dbReference>
<reference evidence="2" key="1">
    <citation type="submission" date="2021-03" db="EMBL/GenBank/DDBJ databases">
        <title>Bacillus suaedae sp. nov., isolated from Suaeda aralocaspica.</title>
        <authorList>
            <person name="Lei R.F.R."/>
        </authorList>
    </citation>
    <scope>NUCLEOTIDE SEQUENCE</scope>
    <source>
        <strain evidence="2">YZJH907-2</strain>
    </source>
</reference>
<comment type="caution">
    <text evidence="2">The sequence shown here is derived from an EMBL/GenBank/DDBJ whole genome shotgun (WGS) entry which is preliminary data.</text>
</comment>
<proteinExistence type="predicted"/>